<reference evidence="1" key="1">
    <citation type="journal article" date="2020" name="mSystems">
        <title>Genome- and Community-Level Interaction Insights into Carbon Utilization and Element Cycling Functions of Hydrothermarchaeota in Hydrothermal Sediment.</title>
        <authorList>
            <person name="Zhou Z."/>
            <person name="Liu Y."/>
            <person name="Xu W."/>
            <person name="Pan J."/>
            <person name="Luo Z.H."/>
            <person name="Li M."/>
        </authorList>
    </citation>
    <scope>NUCLEOTIDE SEQUENCE [LARGE SCALE GENOMIC DNA]</scope>
    <source>
        <strain evidence="1">SpSt-548</strain>
    </source>
</reference>
<name>A0A7V4G8Y8_9BACT</name>
<dbReference type="AlphaFoldDB" id="A0A7V4G8Y8"/>
<organism evidence="1">
    <name type="scientific">Desulfobacca acetoxidans</name>
    <dbReference type="NCBI Taxonomy" id="60893"/>
    <lineage>
        <taxon>Bacteria</taxon>
        <taxon>Pseudomonadati</taxon>
        <taxon>Thermodesulfobacteriota</taxon>
        <taxon>Desulfobaccia</taxon>
        <taxon>Desulfobaccales</taxon>
        <taxon>Desulfobaccaceae</taxon>
        <taxon>Desulfobacca</taxon>
    </lineage>
</organism>
<dbReference type="EMBL" id="DSXI01000436">
    <property type="protein sequence ID" value="HGS05558.1"/>
    <property type="molecule type" value="Genomic_DNA"/>
</dbReference>
<comment type="caution">
    <text evidence="1">The sequence shown here is derived from an EMBL/GenBank/DDBJ whole genome shotgun (WGS) entry which is preliminary data.</text>
</comment>
<sequence>MKKKKVLTDHKRLGKIFLPPFTHMLGPMQEVSWVKTVLPELLWIALIHDYHGLRKGIELISELGRVARSCLKSKALIIFGAISSFGELDDEQKNSIRNKLTSSGALFLIQKAILPLIAFYPECYLKFLFYHEPSPTDRSKENLERLKSVIDDLYDKTSKRAMMVQATMTWLGFDSGAFKVHKDGTLLANFPEIEKYPLTNLSKKVAASIRAAINMFFIETHYPVHTEWPTYFWNHGLQIDRCYFEDASNG</sequence>
<protein>
    <submittedName>
        <fullName evidence="1">Uncharacterized protein</fullName>
    </submittedName>
</protein>
<evidence type="ECO:0000313" key="1">
    <source>
        <dbReference type="EMBL" id="HGS05558.1"/>
    </source>
</evidence>
<proteinExistence type="predicted"/>
<gene>
    <name evidence="1" type="ORF">ENT08_07460</name>
</gene>
<accession>A0A7V4G8Y8</accession>